<evidence type="ECO:0000313" key="4">
    <source>
        <dbReference type="EMBL" id="RSR25674.1"/>
    </source>
</evidence>
<protein>
    <recommendedName>
        <fullName evidence="3">Bacterial surface antigen (D15) domain-containing protein</fullName>
    </recommendedName>
</protein>
<name>A0A3R9U5A6_ACIBA</name>
<sequence>NKGMKINGQTITDVRKYCEDNYGFDLGNLRYSVGVGVTWITMIGPLSLSYAFPLNDKPGDETKEIQFEIGRTF</sequence>
<organism evidence="4 5">
    <name type="scientific">Acinetobacter baumannii</name>
    <dbReference type="NCBI Taxonomy" id="470"/>
    <lineage>
        <taxon>Bacteria</taxon>
        <taxon>Pseudomonadati</taxon>
        <taxon>Pseudomonadota</taxon>
        <taxon>Gammaproteobacteria</taxon>
        <taxon>Moraxellales</taxon>
        <taxon>Moraxellaceae</taxon>
        <taxon>Acinetobacter</taxon>
        <taxon>Acinetobacter calcoaceticus/baumannii complex</taxon>
    </lineage>
</organism>
<evidence type="ECO:0000256" key="1">
    <source>
        <dbReference type="ARBA" id="ARBA00004370"/>
    </source>
</evidence>
<dbReference type="GO" id="GO:0019867">
    <property type="term" value="C:outer membrane"/>
    <property type="evidence" value="ECO:0007669"/>
    <property type="project" value="InterPro"/>
</dbReference>
<dbReference type="Gene3D" id="2.40.160.50">
    <property type="entry name" value="membrane protein fhac: a member of the omp85/tpsb transporter family"/>
    <property type="match status" value="1"/>
</dbReference>
<dbReference type="Pfam" id="PF01103">
    <property type="entry name" value="Omp85"/>
    <property type="match status" value="1"/>
</dbReference>
<evidence type="ECO:0000259" key="3">
    <source>
        <dbReference type="Pfam" id="PF01103"/>
    </source>
</evidence>
<dbReference type="EMBL" id="RFDI01002197">
    <property type="protein sequence ID" value="RSR25674.1"/>
    <property type="molecule type" value="Genomic_DNA"/>
</dbReference>
<dbReference type="Proteomes" id="UP000280073">
    <property type="component" value="Unassembled WGS sequence"/>
</dbReference>
<dbReference type="InterPro" id="IPR000184">
    <property type="entry name" value="Bac_surfAg_D15"/>
</dbReference>
<keyword evidence="2" id="KW-0472">Membrane</keyword>
<reference evidence="4 5" key="1">
    <citation type="submission" date="2018-10" db="EMBL/GenBank/DDBJ databases">
        <title>GWAS and RNA-Seq identify cryptic mechanisms of antimicrobial resistance in Acinetobacter baumannii.</title>
        <authorList>
            <person name="Sahl J.W."/>
        </authorList>
    </citation>
    <scope>NUCLEOTIDE SEQUENCE [LARGE SCALE GENOMIC DNA]</scope>
    <source>
        <strain evidence="4 5">TG28175</strain>
    </source>
</reference>
<gene>
    <name evidence="4" type="ORF">EA686_26530</name>
</gene>
<evidence type="ECO:0000313" key="5">
    <source>
        <dbReference type="Proteomes" id="UP000280073"/>
    </source>
</evidence>
<evidence type="ECO:0000256" key="2">
    <source>
        <dbReference type="ARBA" id="ARBA00023136"/>
    </source>
</evidence>
<feature type="non-terminal residue" evidence="4">
    <location>
        <position position="1"/>
    </location>
</feature>
<proteinExistence type="predicted"/>
<dbReference type="AlphaFoldDB" id="A0A3R9U5A6"/>
<comment type="subcellular location">
    <subcellularLocation>
        <location evidence="1">Membrane</location>
    </subcellularLocation>
</comment>
<comment type="caution">
    <text evidence="4">The sequence shown here is derived from an EMBL/GenBank/DDBJ whole genome shotgun (WGS) entry which is preliminary data.</text>
</comment>
<feature type="domain" description="Bacterial surface antigen (D15)" evidence="3">
    <location>
        <begin position="22"/>
        <end position="73"/>
    </location>
</feature>
<accession>A0A3R9U5A6</accession>